<evidence type="ECO:0000313" key="1">
    <source>
        <dbReference type="EMBL" id="KAH8991516.1"/>
    </source>
</evidence>
<dbReference type="Proteomes" id="UP001201163">
    <property type="component" value="Unassembled WGS sequence"/>
</dbReference>
<accession>A0AAD4LK26</accession>
<reference evidence="1" key="1">
    <citation type="submission" date="2022-01" db="EMBL/GenBank/DDBJ databases">
        <title>Comparative genomics reveals a dynamic genome evolution in the ectomycorrhizal milk-cap (Lactarius) mushrooms.</title>
        <authorList>
            <consortium name="DOE Joint Genome Institute"/>
            <person name="Lebreton A."/>
            <person name="Tang N."/>
            <person name="Kuo A."/>
            <person name="LaButti K."/>
            <person name="Drula E."/>
            <person name="Barry K."/>
            <person name="Clum A."/>
            <person name="Lipzen A."/>
            <person name="Mousain D."/>
            <person name="Ng V."/>
            <person name="Wang R."/>
            <person name="Wang X."/>
            <person name="Dai Y."/>
            <person name="Henrissat B."/>
            <person name="Grigoriev I.V."/>
            <person name="Guerin-Laguette A."/>
            <person name="Yu F."/>
            <person name="Martin F.M."/>
        </authorList>
    </citation>
    <scope>NUCLEOTIDE SEQUENCE</scope>
    <source>
        <strain evidence="1">QP</strain>
    </source>
</reference>
<name>A0AAD4LK26_9AGAM</name>
<proteinExistence type="predicted"/>
<gene>
    <name evidence="1" type="ORF">EDB92DRAFT_1945857</name>
</gene>
<comment type="caution">
    <text evidence="1">The sequence shown here is derived from an EMBL/GenBank/DDBJ whole genome shotgun (WGS) entry which is preliminary data.</text>
</comment>
<evidence type="ECO:0000313" key="2">
    <source>
        <dbReference type="Proteomes" id="UP001201163"/>
    </source>
</evidence>
<keyword evidence="2" id="KW-1185">Reference proteome</keyword>
<organism evidence="1 2">
    <name type="scientific">Lactarius akahatsu</name>
    <dbReference type="NCBI Taxonomy" id="416441"/>
    <lineage>
        <taxon>Eukaryota</taxon>
        <taxon>Fungi</taxon>
        <taxon>Dikarya</taxon>
        <taxon>Basidiomycota</taxon>
        <taxon>Agaricomycotina</taxon>
        <taxon>Agaricomycetes</taxon>
        <taxon>Russulales</taxon>
        <taxon>Russulaceae</taxon>
        <taxon>Lactarius</taxon>
    </lineage>
</organism>
<sequence>MQPNTFRHLRDQPHAAFVSPRHQVTACLMDVLAFQVELDASNVVQCIEEMSALSHELLTSDPSDSNTTLSVSLFSTAVTSKVSLWVPDQPLNQVIKCLRLARKHKPDLPEASYALAWSLGCRYCTTFEKDDYEEAVSDFDEFITSNSAGDIIRSMAHGTPEYWEEAIYRARTFAGPSFDKDRFAEVTAEQRVRYFGSIEGLEASSSNSSRPVPVVSFEKHDDDPEIDPTFEKLELLDKLLSKIRNNDTTEIDGAIEKGRTPFRCTTKIEYLNESINTHRQVFERPSIQFQRSTTLRHLCLSLLIRSRSFPGHRTQDLDEAMNLLSQCVNDGHASLLDRFRFTCLWACAARNSQHHSISSAYESAVSLMQDTLLFAPTLQLQHNTFVKTFGVSHRVPLDYASYQVDLHRLEEAIETLERGRDLLWSEMRHLRASIDQLLQADPQLGHEFAVINRDLEELTKSIHPSHKLSIDGGEADDLRAVDPFGRLLLKQRGLLKERDNLMSRIQTLSGFNSFLTSPSFDTLCSAASSGPVIIINHRMAL</sequence>
<dbReference type="EMBL" id="JAKELL010000026">
    <property type="protein sequence ID" value="KAH8991516.1"/>
    <property type="molecule type" value="Genomic_DNA"/>
</dbReference>
<protein>
    <submittedName>
        <fullName evidence="1">Uncharacterized protein</fullName>
    </submittedName>
</protein>
<dbReference type="AlphaFoldDB" id="A0AAD4LK26"/>